<organism evidence="3 4">
    <name type="scientific">Eimeria tenella</name>
    <name type="common">Coccidian parasite</name>
    <dbReference type="NCBI Taxonomy" id="5802"/>
    <lineage>
        <taxon>Eukaryota</taxon>
        <taxon>Sar</taxon>
        <taxon>Alveolata</taxon>
        <taxon>Apicomplexa</taxon>
        <taxon>Conoidasida</taxon>
        <taxon>Coccidia</taxon>
        <taxon>Eucoccidiorida</taxon>
        <taxon>Eimeriorina</taxon>
        <taxon>Eimeriidae</taxon>
        <taxon>Eimeria</taxon>
    </lineage>
</organism>
<dbReference type="SUPFAM" id="SSF53920">
    <property type="entry name" value="Fe-only hydrogenase"/>
    <property type="match status" value="1"/>
</dbReference>
<dbReference type="Gene3D" id="3.40.50.1780">
    <property type="match status" value="1"/>
</dbReference>
<dbReference type="InterPro" id="IPR009016">
    <property type="entry name" value="Fe_hydrogenase"/>
</dbReference>
<evidence type="ECO:0000256" key="1">
    <source>
        <dbReference type="ARBA" id="ARBA00006596"/>
    </source>
</evidence>
<gene>
    <name evidence="3" type="ORF">ETH_00037220</name>
</gene>
<dbReference type="OrthoDB" id="10253113at2759"/>
<proteinExistence type="inferred from homology"/>
<dbReference type="EMBL" id="HG675043">
    <property type="protein sequence ID" value="CDJ40242.1"/>
    <property type="molecule type" value="Genomic_DNA"/>
</dbReference>
<dbReference type="RefSeq" id="XP_013230995.1">
    <property type="nucleotide sequence ID" value="XM_013375541.1"/>
</dbReference>
<reference evidence="3" key="1">
    <citation type="submission" date="2013-10" db="EMBL/GenBank/DDBJ databases">
        <title>Genomic analysis of the causative agents of coccidiosis in chickens.</title>
        <authorList>
            <person name="Reid A.J."/>
            <person name="Blake D."/>
            <person name="Billington K."/>
            <person name="Browne H."/>
            <person name="Dunn M."/>
            <person name="Hung S."/>
            <person name="Kawahara F."/>
            <person name="Miranda-Saavedra D."/>
            <person name="Mourier T."/>
            <person name="Nagra H."/>
            <person name="Otto T.D."/>
            <person name="Rawlings N."/>
            <person name="Sanchez A."/>
            <person name="Sanders M."/>
            <person name="Subramaniam C."/>
            <person name="Tay Y."/>
            <person name="Dear P."/>
            <person name="Doerig C."/>
            <person name="Gruber A."/>
            <person name="Parkinson J."/>
            <person name="Shirley M."/>
            <person name="Wan K.L."/>
            <person name="Berriman M."/>
            <person name="Tomley F."/>
            <person name="Pain A."/>
        </authorList>
    </citation>
    <scope>NUCLEOTIDE SEQUENCE [LARGE SCALE GENOMIC DNA]</scope>
    <source>
        <strain evidence="3">Houghton</strain>
    </source>
</reference>
<name>U6KQ36_EIMTE</name>
<dbReference type="Pfam" id="PF02906">
    <property type="entry name" value="Fe_hyd_lg_C"/>
    <property type="match status" value="1"/>
</dbReference>
<dbReference type="AlphaFoldDB" id="U6KQ36"/>
<protein>
    <submittedName>
        <fullName evidence="3">Iron only hydrogenase large subunit, C-terminal domain-containing protein, putative</fullName>
    </submittedName>
</protein>
<sequence>MWQLLRVLLRRSPYGCYLEDATDDAASAAAAAAAAGDGTAAAAPDGSSSRSSSSGFGVAAAELWAAAPVDFVLPRPCAVRREESAAAAAAAAVSSPQRAANPGAAVQVGLQGGPAAPDAAAAAAAAAEDGLGPGDILHVCMMPCFDKKLEAARPEFQRPQKQQQQQQQQQQDGADGFCFADSILAFGCCCSQWAEVDLVLATSELPLLLAAAKRSFNSLPAAPLDCLLPGPALGARPAACSSSSSSSCCCCRGQQQFWPAAGATWSFCLRKLPGASSGSSSQQQLLNL</sequence>
<keyword evidence="4" id="KW-1185">Reference proteome</keyword>
<reference evidence="3" key="2">
    <citation type="submission" date="2013-10" db="EMBL/GenBank/DDBJ databases">
        <authorList>
            <person name="Aslett M."/>
        </authorList>
    </citation>
    <scope>NUCLEOTIDE SEQUENCE [LARGE SCALE GENOMIC DNA]</scope>
    <source>
        <strain evidence="3">Houghton</strain>
    </source>
</reference>
<dbReference type="VEuPathDB" id="ToxoDB:ETH2_1567700"/>
<accession>U6KQ36</accession>
<comment type="similarity">
    <text evidence="1">Belongs to the NARF family.</text>
</comment>
<dbReference type="VEuPathDB" id="ToxoDB:ETH_00037220"/>
<dbReference type="Proteomes" id="UP000030747">
    <property type="component" value="Unassembled WGS sequence"/>
</dbReference>
<dbReference type="GeneID" id="25256485"/>
<evidence type="ECO:0000259" key="2">
    <source>
        <dbReference type="Pfam" id="PF02906"/>
    </source>
</evidence>
<dbReference type="InterPro" id="IPR004108">
    <property type="entry name" value="Fe_hydrogenase_lsu_C"/>
</dbReference>
<feature type="domain" description="Iron hydrogenase large subunit C-terminal" evidence="2">
    <location>
        <begin position="129"/>
        <end position="158"/>
    </location>
</feature>
<evidence type="ECO:0000313" key="4">
    <source>
        <dbReference type="Proteomes" id="UP000030747"/>
    </source>
</evidence>
<evidence type="ECO:0000313" key="3">
    <source>
        <dbReference type="EMBL" id="CDJ40242.1"/>
    </source>
</evidence>